<organism evidence="10 11">
    <name type="scientific">Owenia fusiformis</name>
    <name type="common">Polychaete worm</name>
    <dbReference type="NCBI Taxonomy" id="6347"/>
    <lineage>
        <taxon>Eukaryota</taxon>
        <taxon>Metazoa</taxon>
        <taxon>Spiralia</taxon>
        <taxon>Lophotrochozoa</taxon>
        <taxon>Annelida</taxon>
        <taxon>Polychaeta</taxon>
        <taxon>Sedentaria</taxon>
        <taxon>Canalipalpata</taxon>
        <taxon>Sabellida</taxon>
        <taxon>Oweniida</taxon>
        <taxon>Oweniidae</taxon>
        <taxon>Owenia</taxon>
    </lineage>
</organism>
<dbReference type="InterPro" id="IPR035976">
    <property type="entry name" value="Sushi/SCR/CCP_sf"/>
</dbReference>
<comment type="caution">
    <text evidence="10">The sequence shown here is derived from an EMBL/GenBank/DDBJ whole genome shotgun (WGS) entry which is preliminary data.</text>
</comment>
<name>A0A8S4Q4P9_OWEFU</name>
<evidence type="ECO:0000256" key="5">
    <source>
        <dbReference type="PROSITE-ProRule" id="PRU00302"/>
    </source>
</evidence>
<evidence type="ECO:0000256" key="4">
    <source>
        <dbReference type="ARBA" id="ARBA00023180"/>
    </source>
</evidence>
<feature type="compositionally biased region" description="Polar residues" evidence="6">
    <location>
        <begin position="153"/>
        <end position="167"/>
    </location>
</feature>
<dbReference type="PANTHER" id="PTHR19325:SF575">
    <property type="entry name" value="LOCOMOTION-RELATED PROTEIN HIKARU GENKI"/>
    <property type="match status" value="1"/>
</dbReference>
<keyword evidence="1 5" id="KW-0768">Sushi</keyword>
<evidence type="ECO:0000256" key="3">
    <source>
        <dbReference type="ARBA" id="ARBA00023157"/>
    </source>
</evidence>
<keyword evidence="4" id="KW-0325">Glycoprotein</keyword>
<sequence length="458" mass="48975">MAKYILLIFVVLSTLLDLSTTSPSSGTTIGTSTAVSPATTTATPTKPPSTKHTPTVPPTTQQTSTKPGATTTVPSTTQQPSTKPTPTVPSTTQQTSTKPTPTVPSTTQQTSTKPGATTTVPSTTQQPSTTSGATTTVPSTTQQPSTKPGPTTKVPSTTQQPNTTKTPSTTHQPSTTLGTTTLSPPSGFPCPIPQLRNGFINHTHSDDSQHYPPGANLTYTCDKGFWVIGKKNGVITCNVSGTWEPKIDQCNVVDCGWPGPIHNGNVSVPQNCTKYNCIASYRCKRNFAYNGKTVVWIKCLERGEWNMTVAACTPTAGPTSPQNRGVAVALGILITAIVLCILVIAIMIACKRRGMQGSDDGNYVPPHRRITSSVPAFIRNKNPFRRQRNEEENEMNREFNNPLSNGAPPSNSENYSYEVHPNLDNRTYGTSAQFRNASTTDDSHVTLDVPKGSQQSEI</sequence>
<reference evidence="10" key="1">
    <citation type="submission" date="2022-03" db="EMBL/GenBank/DDBJ databases">
        <authorList>
            <person name="Martin C."/>
        </authorList>
    </citation>
    <scope>NUCLEOTIDE SEQUENCE</scope>
</reference>
<keyword evidence="11" id="KW-1185">Reference proteome</keyword>
<evidence type="ECO:0000256" key="2">
    <source>
        <dbReference type="ARBA" id="ARBA00022737"/>
    </source>
</evidence>
<dbReference type="EMBL" id="CAIIXF020000012">
    <property type="protein sequence ID" value="CAH1800804.1"/>
    <property type="molecule type" value="Genomic_DNA"/>
</dbReference>
<feature type="compositionally biased region" description="Polar residues" evidence="6">
    <location>
        <begin position="402"/>
        <end position="415"/>
    </location>
</feature>
<dbReference type="SMART" id="SM00032">
    <property type="entry name" value="CCP"/>
    <property type="match status" value="2"/>
</dbReference>
<keyword evidence="8" id="KW-0732">Signal</keyword>
<feature type="region of interest" description="Disordered" evidence="6">
    <location>
        <begin position="19"/>
        <end position="194"/>
    </location>
</feature>
<keyword evidence="7" id="KW-0812">Transmembrane</keyword>
<feature type="compositionally biased region" description="Low complexity" evidence="6">
    <location>
        <begin position="19"/>
        <end position="152"/>
    </location>
</feature>
<evidence type="ECO:0000256" key="6">
    <source>
        <dbReference type="SAM" id="MobiDB-lite"/>
    </source>
</evidence>
<keyword evidence="7" id="KW-1133">Transmembrane helix</keyword>
<keyword evidence="7" id="KW-0472">Membrane</keyword>
<feature type="domain" description="Sushi" evidence="9">
    <location>
        <begin position="253"/>
        <end position="314"/>
    </location>
</feature>
<gene>
    <name evidence="10" type="ORF">OFUS_LOCUS24645</name>
</gene>
<dbReference type="Gene3D" id="2.10.70.10">
    <property type="entry name" value="Complement Module, domain 1"/>
    <property type="match status" value="2"/>
</dbReference>
<dbReference type="PANTHER" id="PTHR19325">
    <property type="entry name" value="COMPLEMENT COMPONENT-RELATED SUSHI DOMAIN-CONTAINING"/>
    <property type="match status" value="1"/>
</dbReference>
<evidence type="ECO:0000256" key="7">
    <source>
        <dbReference type="SAM" id="Phobius"/>
    </source>
</evidence>
<evidence type="ECO:0000256" key="1">
    <source>
        <dbReference type="ARBA" id="ARBA00022659"/>
    </source>
</evidence>
<accession>A0A8S4Q4P9</accession>
<dbReference type="InterPro" id="IPR000436">
    <property type="entry name" value="Sushi_SCR_CCP_dom"/>
</dbReference>
<dbReference type="AlphaFoldDB" id="A0A8S4Q4P9"/>
<feature type="compositionally biased region" description="Basic and acidic residues" evidence="6">
    <location>
        <begin position="387"/>
        <end position="397"/>
    </location>
</feature>
<evidence type="ECO:0000313" key="10">
    <source>
        <dbReference type="EMBL" id="CAH1800804.1"/>
    </source>
</evidence>
<keyword evidence="3" id="KW-1015">Disulfide bond</keyword>
<comment type="caution">
    <text evidence="5">Lacks conserved residue(s) required for the propagation of feature annotation.</text>
</comment>
<dbReference type="Proteomes" id="UP000749559">
    <property type="component" value="Unassembled WGS sequence"/>
</dbReference>
<dbReference type="SUPFAM" id="SSF57535">
    <property type="entry name" value="Complement control module/SCR domain"/>
    <property type="match status" value="2"/>
</dbReference>
<feature type="signal peptide" evidence="8">
    <location>
        <begin position="1"/>
        <end position="21"/>
    </location>
</feature>
<dbReference type="InterPro" id="IPR050350">
    <property type="entry name" value="Compl-Cell_Adhes-Reg"/>
</dbReference>
<feature type="compositionally biased region" description="Polar residues" evidence="6">
    <location>
        <begin position="424"/>
        <end position="440"/>
    </location>
</feature>
<dbReference type="CDD" id="cd00033">
    <property type="entry name" value="CCP"/>
    <property type="match status" value="2"/>
</dbReference>
<evidence type="ECO:0000259" key="9">
    <source>
        <dbReference type="PROSITE" id="PS50923"/>
    </source>
</evidence>
<proteinExistence type="predicted"/>
<protein>
    <recommendedName>
        <fullName evidence="9">Sushi domain-containing protein</fullName>
    </recommendedName>
</protein>
<evidence type="ECO:0000256" key="8">
    <source>
        <dbReference type="SAM" id="SignalP"/>
    </source>
</evidence>
<dbReference type="Pfam" id="PF00084">
    <property type="entry name" value="Sushi"/>
    <property type="match status" value="2"/>
</dbReference>
<evidence type="ECO:0000313" key="11">
    <source>
        <dbReference type="Proteomes" id="UP000749559"/>
    </source>
</evidence>
<feature type="compositionally biased region" description="Low complexity" evidence="6">
    <location>
        <begin position="168"/>
        <end position="185"/>
    </location>
</feature>
<dbReference type="OrthoDB" id="6127264at2759"/>
<feature type="region of interest" description="Disordered" evidence="6">
    <location>
        <begin position="380"/>
        <end position="458"/>
    </location>
</feature>
<feature type="domain" description="Sushi" evidence="9">
    <location>
        <begin position="188"/>
        <end position="252"/>
    </location>
</feature>
<feature type="chain" id="PRO_5035946135" description="Sushi domain-containing protein" evidence="8">
    <location>
        <begin position="22"/>
        <end position="458"/>
    </location>
</feature>
<keyword evidence="2" id="KW-0677">Repeat</keyword>
<feature type="transmembrane region" description="Helical" evidence="7">
    <location>
        <begin position="326"/>
        <end position="349"/>
    </location>
</feature>
<dbReference type="PROSITE" id="PS50923">
    <property type="entry name" value="SUSHI"/>
    <property type="match status" value="2"/>
</dbReference>